<dbReference type="CDD" id="cd18012">
    <property type="entry name" value="DEXQc_arch_SWI2_SNF2"/>
    <property type="match status" value="1"/>
</dbReference>
<dbReference type="InterPro" id="IPR001650">
    <property type="entry name" value="Helicase_C-like"/>
</dbReference>
<dbReference type="CDD" id="cd18793">
    <property type="entry name" value="SF2_C_SNF"/>
    <property type="match status" value="1"/>
</dbReference>
<dbReference type="GO" id="GO:0004386">
    <property type="term" value="F:helicase activity"/>
    <property type="evidence" value="ECO:0007669"/>
    <property type="project" value="UniProtKB-KW"/>
</dbReference>
<gene>
    <name evidence="4" type="ORF">ACFO4N_09525</name>
</gene>
<dbReference type="Pfam" id="PF00176">
    <property type="entry name" value="SNF2-rel_dom"/>
    <property type="match status" value="1"/>
</dbReference>
<dbReference type="SMART" id="SM00490">
    <property type="entry name" value="HELICc"/>
    <property type="match status" value="1"/>
</dbReference>
<evidence type="ECO:0000256" key="1">
    <source>
        <dbReference type="ARBA" id="ARBA00022801"/>
    </source>
</evidence>
<dbReference type="Gene3D" id="3.40.50.10810">
    <property type="entry name" value="Tandem AAA-ATPase domain"/>
    <property type="match status" value="1"/>
</dbReference>
<dbReference type="SMART" id="SM00487">
    <property type="entry name" value="DEXDc"/>
    <property type="match status" value="1"/>
</dbReference>
<dbReference type="InterPro" id="IPR000330">
    <property type="entry name" value="SNF2_N"/>
</dbReference>
<dbReference type="InterPro" id="IPR027417">
    <property type="entry name" value="P-loop_NTPase"/>
</dbReference>
<keyword evidence="4" id="KW-0347">Helicase</keyword>
<evidence type="ECO:0000313" key="5">
    <source>
        <dbReference type="Proteomes" id="UP001596022"/>
    </source>
</evidence>
<dbReference type="EMBL" id="JBHSFW010000004">
    <property type="protein sequence ID" value="MFC4618967.1"/>
    <property type="molecule type" value="Genomic_DNA"/>
</dbReference>
<keyword evidence="1 4" id="KW-0378">Hydrolase</keyword>
<proteinExistence type="predicted"/>
<dbReference type="Proteomes" id="UP001596022">
    <property type="component" value="Unassembled WGS sequence"/>
</dbReference>
<name>A0ABV9GKY3_9BACL</name>
<dbReference type="GO" id="GO:0016787">
    <property type="term" value="F:hydrolase activity"/>
    <property type="evidence" value="ECO:0007669"/>
    <property type="project" value="UniProtKB-KW"/>
</dbReference>
<dbReference type="Pfam" id="PF12419">
    <property type="entry name" value="DUF3670"/>
    <property type="match status" value="1"/>
</dbReference>
<evidence type="ECO:0000259" key="2">
    <source>
        <dbReference type="PROSITE" id="PS51192"/>
    </source>
</evidence>
<protein>
    <submittedName>
        <fullName evidence="4">DEAD/DEAH box helicase</fullName>
        <ecNumber evidence="4">3.6.4.-</ecNumber>
    </submittedName>
</protein>
<dbReference type="Gene3D" id="3.40.50.300">
    <property type="entry name" value="P-loop containing nucleotide triphosphate hydrolases"/>
    <property type="match status" value="1"/>
</dbReference>
<dbReference type="PROSITE" id="PS51192">
    <property type="entry name" value="HELICASE_ATP_BIND_1"/>
    <property type="match status" value="1"/>
</dbReference>
<dbReference type="PROSITE" id="PS51194">
    <property type="entry name" value="HELICASE_CTER"/>
    <property type="match status" value="1"/>
</dbReference>
<dbReference type="PANTHER" id="PTHR10799">
    <property type="entry name" value="SNF2/RAD54 HELICASE FAMILY"/>
    <property type="match status" value="1"/>
</dbReference>
<reference evidence="5" key="1">
    <citation type="journal article" date="2019" name="Int. J. Syst. Evol. Microbiol.">
        <title>The Global Catalogue of Microorganisms (GCM) 10K type strain sequencing project: providing services to taxonomists for standard genome sequencing and annotation.</title>
        <authorList>
            <consortium name="The Broad Institute Genomics Platform"/>
            <consortium name="The Broad Institute Genome Sequencing Center for Infectious Disease"/>
            <person name="Wu L."/>
            <person name="Ma J."/>
        </authorList>
    </citation>
    <scope>NUCLEOTIDE SEQUENCE [LARGE SCALE GENOMIC DNA]</scope>
    <source>
        <strain evidence="5">CGMCC 1.16306</strain>
    </source>
</reference>
<dbReference type="EC" id="3.6.4.-" evidence="4"/>
<dbReference type="InterPro" id="IPR014001">
    <property type="entry name" value="Helicase_ATP-bd"/>
</dbReference>
<feature type="domain" description="Helicase C-terminal" evidence="3">
    <location>
        <begin position="838"/>
        <end position="995"/>
    </location>
</feature>
<comment type="caution">
    <text evidence="4">The sequence shown here is derived from an EMBL/GenBank/DDBJ whole genome shotgun (WGS) entry which is preliminary data.</text>
</comment>
<accession>A0ABV9GKY3</accession>
<sequence>MHRLNMAFVAEYDDESSFFIWLTNRNGSFARQHNRHLQFELCLSPLWQRLFEKYPVKSGALTMEKEKGSVDTEGLFLPLTAVFDMLMDHAYFRALPEGMEEGASCRFFKEIAEGIGILLKNGHFHPNQIAAEKDGHHYVASHWVLDKELLRESGAITEWLHHIPEEVLLPRVIAQHPLRRWLSALLDCWSDALIRRILQKYYSANIQSWPDQDFYGSEAAAWVYHLVQGDGGFYHWTNRREDLKAVEAFQASVHDLTGSKGRTDDLKQLAAFKSFYIKEWIEPLSLGIRLEPQDRDNPFSYNGEWEAELVVEGIKGDQEQPEWITWNQVLSAEPVLADWVFDRLETLIDFNPALEEIKDWGTAVLETEEVMDLYSHRDRFSEQAIAFLFPSWMKIRDKRRESAKLNVSVTNPDGAFGFDSLVDFNWRLSLGDIDVSADTFERLVREQQRFFRSGDTWIELPLDQLNAIYSQVRRAGGSLKAKGRVADAFKLQLSQDESSVSAVDLRLAPAVDQFFHSLTQSSVPNASVPADLHGELRPYQKKGYAWLVQLHDQGVGACLADDMGLGKTIQTIAYLLKTKDHHPGKPALIICPTSVVGNWAREMATFAPSLNIYLHHGAGRWVEEDFNQHKKAVDVVITSYALTVKDADWLKKQQWSSLILDEAQAIKNPAAKKSQVLRTFRADHRIALTGTPIENRLDELWSIMDFLNPGYLGSLAAFRREFINPIERKRDESRSNQLKRLIQPFLLRREKTDKRIIDDLPDKNETKVYCHLSEAQASLYQSVVEDLTKKMQSAAGIRRKGLILSTLTRLKQVCDHPDLLIKTDKVQSESGKLRRFFELIDPILRADESVLVFTQYVKMGKLLSQVIAEKHPECPLYFLHGSVPANKREDMIQSFQSENGRGVFILSLKAGGFGLNLTSANHVVHYDRWWNPAVEEQATDRTYRIGQARDVHVYKLISEGTLEKRIDELIEKKKGLANQILGSGEQWVTEMNDQEILDLIRLRRQVLA</sequence>
<dbReference type="RefSeq" id="WP_376846066.1">
    <property type="nucleotide sequence ID" value="NZ_JBHSFW010000004.1"/>
</dbReference>
<dbReference type="Pfam" id="PF00271">
    <property type="entry name" value="Helicase_C"/>
    <property type="match status" value="1"/>
</dbReference>
<dbReference type="InterPro" id="IPR022138">
    <property type="entry name" value="DUF3670"/>
</dbReference>
<feature type="domain" description="Helicase ATP-binding" evidence="2">
    <location>
        <begin position="548"/>
        <end position="710"/>
    </location>
</feature>
<keyword evidence="4" id="KW-0067">ATP-binding</keyword>
<dbReference type="SUPFAM" id="SSF52540">
    <property type="entry name" value="P-loop containing nucleoside triphosphate hydrolases"/>
    <property type="match status" value="2"/>
</dbReference>
<keyword evidence="5" id="KW-1185">Reference proteome</keyword>
<dbReference type="InterPro" id="IPR038718">
    <property type="entry name" value="SNF2-like_sf"/>
</dbReference>
<evidence type="ECO:0000313" key="4">
    <source>
        <dbReference type="EMBL" id="MFC4618967.1"/>
    </source>
</evidence>
<dbReference type="InterPro" id="IPR049730">
    <property type="entry name" value="SNF2/RAD54-like_C"/>
</dbReference>
<evidence type="ECO:0000259" key="3">
    <source>
        <dbReference type="PROSITE" id="PS51194"/>
    </source>
</evidence>
<organism evidence="4 5">
    <name type="scientific">Camelliibacillus cellulosilyticus</name>
    <dbReference type="NCBI Taxonomy" id="2174486"/>
    <lineage>
        <taxon>Bacteria</taxon>
        <taxon>Bacillati</taxon>
        <taxon>Bacillota</taxon>
        <taxon>Bacilli</taxon>
        <taxon>Bacillales</taxon>
        <taxon>Sporolactobacillaceae</taxon>
        <taxon>Camelliibacillus</taxon>
    </lineage>
</organism>
<keyword evidence="4" id="KW-0547">Nucleotide-binding</keyword>